<keyword evidence="4" id="KW-0238">DNA-binding</keyword>
<reference evidence="7 8" key="1">
    <citation type="journal article" date="2018" name="Elife">
        <title>Functional genomics of lipid metabolism in the oleaginous yeast Rhodosporidium toruloides.</title>
        <authorList>
            <person name="Coradetti S.T."/>
            <person name="Pinel D."/>
            <person name="Geiselman G."/>
            <person name="Ito M."/>
            <person name="Mondo S."/>
            <person name="Reilly M.C."/>
            <person name="Cheng Y.F."/>
            <person name="Bauer S."/>
            <person name="Grigoriev I."/>
            <person name="Gladden J.M."/>
            <person name="Simmons B.A."/>
            <person name="Brem R."/>
            <person name="Arkin A.P."/>
            <person name="Skerker J.M."/>
        </authorList>
    </citation>
    <scope>NUCLEOTIDE SEQUENCE [LARGE SCALE GENOMIC DNA]</scope>
    <source>
        <strain evidence="7 8">NBRC 0880</strain>
    </source>
</reference>
<dbReference type="InterPro" id="IPR000432">
    <property type="entry name" value="DNA_mismatch_repair_MutS_C"/>
</dbReference>
<evidence type="ECO:0000256" key="5">
    <source>
        <dbReference type="SAM" id="MobiDB-lite"/>
    </source>
</evidence>
<dbReference type="InterPro" id="IPR036187">
    <property type="entry name" value="DNA_mismatch_repair_MutS_sf"/>
</dbReference>
<accession>A0A2T0A1N2</accession>
<evidence type="ECO:0000313" key="8">
    <source>
        <dbReference type="Proteomes" id="UP000239560"/>
    </source>
</evidence>
<dbReference type="GO" id="GO:0030983">
    <property type="term" value="F:mismatched DNA binding"/>
    <property type="evidence" value="ECO:0007669"/>
    <property type="project" value="InterPro"/>
</dbReference>
<dbReference type="PANTHER" id="PTHR11361:SF20">
    <property type="entry name" value="MUTS PROTEIN HOMOLOG 5"/>
    <property type="match status" value="1"/>
</dbReference>
<dbReference type="InterPro" id="IPR045076">
    <property type="entry name" value="MutS"/>
</dbReference>
<dbReference type="SMART" id="SM00534">
    <property type="entry name" value="MUTSac"/>
    <property type="match status" value="1"/>
</dbReference>
<dbReference type="PROSITE" id="PS00486">
    <property type="entry name" value="DNA_MISMATCH_REPAIR_2"/>
    <property type="match status" value="1"/>
</dbReference>
<evidence type="ECO:0000256" key="2">
    <source>
        <dbReference type="ARBA" id="ARBA00022741"/>
    </source>
</evidence>
<evidence type="ECO:0000256" key="1">
    <source>
        <dbReference type="ARBA" id="ARBA00006271"/>
    </source>
</evidence>
<gene>
    <name evidence="7" type="ORF">AAT19DRAFT_10027</name>
</gene>
<dbReference type="Proteomes" id="UP000239560">
    <property type="component" value="Unassembled WGS sequence"/>
</dbReference>
<dbReference type="GO" id="GO:0051026">
    <property type="term" value="P:chiasma assembly"/>
    <property type="evidence" value="ECO:0007669"/>
    <property type="project" value="TreeGrafter"/>
</dbReference>
<keyword evidence="2" id="KW-0547">Nucleotide-binding</keyword>
<name>A0A2T0A1N2_RHOTO</name>
<dbReference type="Pfam" id="PF05192">
    <property type="entry name" value="MutS_III"/>
    <property type="match status" value="1"/>
</dbReference>
<evidence type="ECO:0000313" key="7">
    <source>
        <dbReference type="EMBL" id="PRQ71912.1"/>
    </source>
</evidence>
<comment type="caution">
    <text evidence="7">The sequence shown here is derived from an EMBL/GenBank/DDBJ whole genome shotgun (WGS) entry which is preliminary data.</text>
</comment>
<keyword evidence="3" id="KW-0067">ATP-binding</keyword>
<dbReference type="GO" id="GO:0140664">
    <property type="term" value="F:ATP-dependent DNA damage sensor activity"/>
    <property type="evidence" value="ECO:0007669"/>
    <property type="project" value="InterPro"/>
</dbReference>
<dbReference type="InterPro" id="IPR007696">
    <property type="entry name" value="DNA_mismatch_repair_MutS_core"/>
</dbReference>
<dbReference type="GO" id="GO:0005634">
    <property type="term" value="C:nucleus"/>
    <property type="evidence" value="ECO:0007669"/>
    <property type="project" value="TreeGrafter"/>
</dbReference>
<feature type="compositionally biased region" description="Acidic residues" evidence="5">
    <location>
        <begin position="43"/>
        <end position="64"/>
    </location>
</feature>
<organism evidence="7 8">
    <name type="scientific">Rhodotorula toruloides</name>
    <name type="common">Yeast</name>
    <name type="synonym">Rhodosporidium toruloides</name>
    <dbReference type="NCBI Taxonomy" id="5286"/>
    <lineage>
        <taxon>Eukaryota</taxon>
        <taxon>Fungi</taxon>
        <taxon>Dikarya</taxon>
        <taxon>Basidiomycota</taxon>
        <taxon>Pucciniomycotina</taxon>
        <taxon>Microbotryomycetes</taxon>
        <taxon>Sporidiobolales</taxon>
        <taxon>Sporidiobolaceae</taxon>
        <taxon>Rhodotorula</taxon>
    </lineage>
</organism>
<sequence>MPSLGSATAARAVRPSPTPPTSHQFDETNSRSNARHIHWGAEEVYEDDAEPEGEGANEMEGEEEQLKDGLVLAITAAKSKVACCYFESTSDKIYFLEDQQDSSEWDLTALVLEQLAPKFVLTCANADADFLQAVEEKLSSLAPDSSTASSLGPDGTPVRIEYRPNRDFYAGSGKNALYRVHITEGGWYAPAEDEVIGSDSGSTHGQQDDSNDFALGDAYDFGRPCAKRRKVAHNQDDGDRARRNSELRIETFLSNLAACPLTLGCAGALLGYITRQRTEAGELENDLFEVSGLELMRLDKVMHINSDALTSLQIFCEESHASAHSRSTKEGLSLFGIVNIAHTPLGRALMRQWFLRPSLELDVIESRQAAVECFLRESNQHIVDAICKHLRNVKNTPRQLKALASGKSTIKEWQAVWSLIYAAIMIRDAASQLVHKNGVEVIDKLAAAYDVAQIKEIADMINDIIDWEESARQNGKVCVRPGVDATLDELRRKYNGLGSLLSKVAVEISQEVPPGLADELSVVYFPQLGYLITIAYEPEVTDAGKYGQFGWDFQFVTEMQAYFKNDKCRDMDRHLGDLQSFISDKEIEIIDALLSHVLAIRDQLLASVAIFSELDCLIAFAEAAKLYNWTRPVMTEEPVCKILKGRHPLSELCVDTFVPNNTSLTGGLGIKRSADGVDEKPDLHEISQDEKSVIIVTGANFSGKSVYLKQIALLTFMAHIGCFVPAEEALIGLADRIMTRVSTKESITRGSSAFMIDLQQISFALRNLTPRSLLIIDEFGKGTEPDDGAGLFCGVVDHLVGLGSGTPRVAIATHFQHVFTNGLLSRQLPIFLAHMEVLVVEPSSDRRGRDGRRGGGREFDELTYLYRLAPGLSLSSHALSCSSLFGIPPTLLSRASTITHALSTFSLDSLILANEMDEDERRELCEAEGVGRRFVGWEVPAEGEGEMEAEEVRALVRSLLEVEGEGEREDA</sequence>
<dbReference type="Gene3D" id="3.40.50.300">
    <property type="entry name" value="P-loop containing nucleotide triphosphate hydrolases"/>
    <property type="match status" value="1"/>
</dbReference>
<dbReference type="GO" id="GO:0006298">
    <property type="term" value="P:mismatch repair"/>
    <property type="evidence" value="ECO:0007669"/>
    <property type="project" value="InterPro"/>
</dbReference>
<comment type="similarity">
    <text evidence="1">Belongs to the DNA mismatch repair MutS family.</text>
</comment>
<protein>
    <submittedName>
        <fullName evidence="7">DNA mismatch repair protein MutS</fullName>
    </submittedName>
</protein>
<dbReference type="GO" id="GO:0005524">
    <property type="term" value="F:ATP binding"/>
    <property type="evidence" value="ECO:0007669"/>
    <property type="project" value="UniProtKB-KW"/>
</dbReference>
<feature type="domain" description="DNA mismatch repair proteins mutS family" evidence="6">
    <location>
        <begin position="772"/>
        <end position="788"/>
    </location>
</feature>
<evidence type="ECO:0000256" key="4">
    <source>
        <dbReference type="ARBA" id="ARBA00023125"/>
    </source>
</evidence>
<dbReference type="PANTHER" id="PTHR11361">
    <property type="entry name" value="DNA MISMATCH REPAIR PROTEIN MUTS FAMILY MEMBER"/>
    <property type="match status" value="1"/>
</dbReference>
<dbReference type="InterPro" id="IPR027417">
    <property type="entry name" value="P-loop_NTPase"/>
</dbReference>
<proteinExistence type="inferred from homology"/>
<dbReference type="OrthoDB" id="29596at2759"/>
<evidence type="ECO:0000259" key="6">
    <source>
        <dbReference type="PROSITE" id="PS00486"/>
    </source>
</evidence>
<dbReference type="SUPFAM" id="SSF48334">
    <property type="entry name" value="DNA repair protein MutS, domain III"/>
    <property type="match status" value="1"/>
</dbReference>
<dbReference type="EMBL" id="LCTV02000011">
    <property type="protein sequence ID" value="PRQ71912.1"/>
    <property type="molecule type" value="Genomic_DNA"/>
</dbReference>
<dbReference type="Pfam" id="PF00488">
    <property type="entry name" value="MutS_V"/>
    <property type="match status" value="1"/>
</dbReference>
<evidence type="ECO:0000256" key="3">
    <source>
        <dbReference type="ARBA" id="ARBA00022840"/>
    </source>
</evidence>
<dbReference type="SUPFAM" id="SSF52540">
    <property type="entry name" value="P-loop containing nucleoside triphosphate hydrolases"/>
    <property type="match status" value="1"/>
</dbReference>
<feature type="region of interest" description="Disordered" evidence="5">
    <location>
        <begin position="1"/>
        <end position="64"/>
    </location>
</feature>
<dbReference type="SMART" id="SM00533">
    <property type="entry name" value="MUTSd"/>
    <property type="match status" value="1"/>
</dbReference>
<dbReference type="AlphaFoldDB" id="A0A2T0A1N2"/>
<dbReference type="Gene3D" id="1.10.1420.10">
    <property type="match status" value="1"/>
</dbReference>
<dbReference type="CDD" id="cd03281">
    <property type="entry name" value="ABC_MSH5_euk"/>
    <property type="match status" value="1"/>
</dbReference>